<dbReference type="GO" id="GO:0005634">
    <property type="term" value="C:nucleus"/>
    <property type="evidence" value="ECO:0007669"/>
    <property type="project" value="TreeGrafter"/>
</dbReference>
<sequence>MEASSDPALLNSSSASNDQLSSEQKRPSIEVFEPEKPSSSRNITSMELGDIEKKVELLQRGSLVNKWMAFDQQEAQIKAVVDPIRDLLNGSGSGRTGGEGHPNMNPDHETCRQPSTEYMVESTRTSVDSEQWFPRVSQELKDALATLQQTFVVSDATKPDCPIIYASSGFFSMTGYSSREVIGRNCRFLQGSDTDQNEVTKIRNAVKTGKSYCGRLLNYKKNGTPFWNLLTVTPIKDDNGRVIKFIG</sequence>
<organism evidence="10 11">
    <name type="scientific">Actinidia rufa</name>
    <dbReference type="NCBI Taxonomy" id="165716"/>
    <lineage>
        <taxon>Eukaryota</taxon>
        <taxon>Viridiplantae</taxon>
        <taxon>Streptophyta</taxon>
        <taxon>Embryophyta</taxon>
        <taxon>Tracheophyta</taxon>
        <taxon>Spermatophyta</taxon>
        <taxon>Magnoliopsida</taxon>
        <taxon>eudicotyledons</taxon>
        <taxon>Gunneridae</taxon>
        <taxon>Pentapetalae</taxon>
        <taxon>asterids</taxon>
        <taxon>Ericales</taxon>
        <taxon>Actinidiaceae</taxon>
        <taxon>Actinidia</taxon>
    </lineage>
</organism>
<evidence type="ECO:0000259" key="8">
    <source>
        <dbReference type="PROSITE" id="PS50112"/>
    </source>
</evidence>
<evidence type="ECO:0000256" key="1">
    <source>
        <dbReference type="ARBA" id="ARBA00022543"/>
    </source>
</evidence>
<evidence type="ECO:0000256" key="3">
    <source>
        <dbReference type="ARBA" id="ARBA00022630"/>
    </source>
</evidence>
<name>A0A7J0DYC3_9ERIC</name>
<dbReference type="CDD" id="cd00130">
    <property type="entry name" value="PAS"/>
    <property type="match status" value="1"/>
</dbReference>
<feature type="compositionally biased region" description="Low complexity" evidence="7">
    <location>
        <begin position="1"/>
        <end position="22"/>
    </location>
</feature>
<dbReference type="OrthoDB" id="432483at2759"/>
<dbReference type="Proteomes" id="UP000585474">
    <property type="component" value="Unassembled WGS sequence"/>
</dbReference>
<accession>A0A7J0DYC3</accession>
<protein>
    <submittedName>
        <fullName evidence="10">Phototropin 2</fullName>
    </submittedName>
</protein>
<feature type="region of interest" description="Disordered" evidence="7">
    <location>
        <begin position="91"/>
        <end position="111"/>
    </location>
</feature>
<dbReference type="EMBL" id="BJWL01000447">
    <property type="protein sequence ID" value="GFS45324.1"/>
    <property type="molecule type" value="Genomic_DNA"/>
</dbReference>
<evidence type="ECO:0000256" key="2">
    <source>
        <dbReference type="ARBA" id="ARBA00022606"/>
    </source>
</evidence>
<dbReference type="NCBIfam" id="TIGR00229">
    <property type="entry name" value="sensory_box"/>
    <property type="match status" value="1"/>
</dbReference>
<dbReference type="PANTHER" id="PTHR47429:SF8">
    <property type="entry name" value="PHOTOTROPIN-1-LIKE"/>
    <property type="match status" value="1"/>
</dbReference>
<evidence type="ECO:0000313" key="10">
    <source>
        <dbReference type="EMBL" id="GFS45324.1"/>
    </source>
</evidence>
<evidence type="ECO:0000256" key="7">
    <source>
        <dbReference type="SAM" id="MobiDB-lite"/>
    </source>
</evidence>
<proteinExistence type="predicted"/>
<feature type="compositionally biased region" description="Basic and acidic residues" evidence="7">
    <location>
        <begin position="23"/>
        <end position="38"/>
    </location>
</feature>
<dbReference type="InterPro" id="IPR000700">
    <property type="entry name" value="PAS-assoc_C"/>
</dbReference>
<feature type="region of interest" description="Disordered" evidence="7">
    <location>
        <begin position="1"/>
        <end position="44"/>
    </location>
</feature>
<dbReference type="InterPro" id="IPR000014">
    <property type="entry name" value="PAS"/>
</dbReference>
<evidence type="ECO:0000256" key="5">
    <source>
        <dbReference type="ARBA" id="ARBA00022991"/>
    </source>
</evidence>
<dbReference type="PANTHER" id="PTHR47429">
    <property type="entry name" value="PROTEIN TWIN LOV 1"/>
    <property type="match status" value="1"/>
</dbReference>
<reference evidence="11" key="1">
    <citation type="submission" date="2019-07" db="EMBL/GenBank/DDBJ databases">
        <title>De Novo Assembly of kiwifruit Actinidia rufa.</title>
        <authorList>
            <person name="Sugita-Konishi S."/>
            <person name="Sato K."/>
            <person name="Mori E."/>
            <person name="Abe Y."/>
            <person name="Kisaki G."/>
            <person name="Hamano K."/>
            <person name="Suezawa K."/>
            <person name="Otani M."/>
            <person name="Fukuda T."/>
            <person name="Manabe T."/>
            <person name="Gomi K."/>
            <person name="Tabuchi M."/>
            <person name="Akimitsu K."/>
            <person name="Kataoka I."/>
        </authorList>
    </citation>
    <scope>NUCLEOTIDE SEQUENCE [LARGE SCALE GENOMIC DNA]</scope>
    <source>
        <strain evidence="11">cv. Fuchu</strain>
    </source>
</reference>
<keyword evidence="2" id="KW-0716">Sensory transduction</keyword>
<keyword evidence="3" id="KW-0285">Flavoprotein</keyword>
<dbReference type="Gene3D" id="3.30.450.20">
    <property type="entry name" value="PAS domain"/>
    <property type="match status" value="1"/>
</dbReference>
<feature type="compositionally biased region" description="Gly residues" evidence="7">
    <location>
        <begin position="91"/>
        <end position="100"/>
    </location>
</feature>
<dbReference type="GO" id="GO:0009881">
    <property type="term" value="F:photoreceptor activity"/>
    <property type="evidence" value="ECO:0007669"/>
    <property type="project" value="UniProtKB-KW"/>
</dbReference>
<dbReference type="PROSITE" id="PS50112">
    <property type="entry name" value="PAS"/>
    <property type="match status" value="1"/>
</dbReference>
<evidence type="ECO:0000256" key="4">
    <source>
        <dbReference type="ARBA" id="ARBA00022643"/>
    </source>
</evidence>
<keyword evidence="6" id="KW-0675">Receptor</keyword>
<keyword evidence="1" id="KW-0600">Photoreceptor protein</keyword>
<evidence type="ECO:0000256" key="6">
    <source>
        <dbReference type="ARBA" id="ARBA00023170"/>
    </source>
</evidence>
<dbReference type="SUPFAM" id="SSF55785">
    <property type="entry name" value="PYP-like sensor domain (PAS domain)"/>
    <property type="match status" value="1"/>
</dbReference>
<dbReference type="InterPro" id="IPR035965">
    <property type="entry name" value="PAS-like_dom_sf"/>
</dbReference>
<feature type="domain" description="PAS" evidence="8">
    <location>
        <begin position="136"/>
        <end position="209"/>
    </location>
</feature>
<comment type="caution">
    <text evidence="10">The sequence shown here is derived from an EMBL/GenBank/DDBJ whole genome shotgun (WGS) entry which is preliminary data.</text>
</comment>
<dbReference type="PROSITE" id="PS50113">
    <property type="entry name" value="PAC"/>
    <property type="match status" value="1"/>
</dbReference>
<keyword evidence="5" id="KW-0157">Chromophore</keyword>
<dbReference type="AlphaFoldDB" id="A0A7J0DYC3"/>
<keyword evidence="4" id="KW-0288">FMN</keyword>
<keyword evidence="11" id="KW-1185">Reference proteome</keyword>
<feature type="domain" description="PAC" evidence="9">
    <location>
        <begin position="210"/>
        <end position="247"/>
    </location>
</feature>
<dbReference type="Pfam" id="PF13426">
    <property type="entry name" value="PAS_9"/>
    <property type="match status" value="1"/>
</dbReference>
<evidence type="ECO:0000313" key="11">
    <source>
        <dbReference type="Proteomes" id="UP000585474"/>
    </source>
</evidence>
<gene>
    <name evidence="10" type="ORF">Acr_00g0095480</name>
</gene>
<evidence type="ECO:0000259" key="9">
    <source>
        <dbReference type="PROSITE" id="PS50113"/>
    </source>
</evidence>